<feature type="transmembrane region" description="Helical" evidence="10">
    <location>
        <begin position="215"/>
        <end position="235"/>
    </location>
</feature>
<evidence type="ECO:0000256" key="9">
    <source>
        <dbReference type="NCBIfam" id="TIGR01400"/>
    </source>
</evidence>
<feature type="transmembrane region" description="Helical" evidence="10">
    <location>
        <begin position="179"/>
        <end position="203"/>
    </location>
</feature>
<reference evidence="12" key="1">
    <citation type="journal article" date="2019" name="Int. J. Syst. Evol. Microbiol.">
        <title>The Global Catalogue of Microorganisms (GCM) 10K type strain sequencing project: providing services to taxonomists for standard genome sequencing and annotation.</title>
        <authorList>
            <consortium name="The Broad Institute Genomics Platform"/>
            <consortium name="The Broad Institute Genome Sequencing Center for Infectious Disease"/>
            <person name="Wu L."/>
            <person name="Ma J."/>
        </authorList>
    </citation>
    <scope>NUCLEOTIDE SEQUENCE [LARGE SCALE GENOMIC DNA]</scope>
    <source>
        <strain evidence="12">CCUG 42001</strain>
    </source>
</reference>
<keyword evidence="4 10" id="KW-1003">Cell membrane</keyword>
<dbReference type="PRINTS" id="PR00953">
    <property type="entry name" value="TYPE3IMRPROT"/>
</dbReference>
<keyword evidence="6 10" id="KW-1133">Transmembrane helix</keyword>
<evidence type="ECO:0000256" key="3">
    <source>
        <dbReference type="ARBA" id="ARBA00021717"/>
    </source>
</evidence>
<feature type="transmembrane region" description="Helical" evidence="10">
    <location>
        <begin position="148"/>
        <end position="167"/>
    </location>
</feature>
<dbReference type="RefSeq" id="WP_253052133.1">
    <property type="nucleotide sequence ID" value="NZ_JAMXWN010000001.1"/>
</dbReference>
<evidence type="ECO:0000256" key="7">
    <source>
        <dbReference type="ARBA" id="ARBA00023136"/>
    </source>
</evidence>
<keyword evidence="5 10" id="KW-0812">Transmembrane</keyword>
<keyword evidence="12" id="KW-1185">Reference proteome</keyword>
<evidence type="ECO:0000256" key="2">
    <source>
        <dbReference type="ARBA" id="ARBA00009772"/>
    </source>
</evidence>
<evidence type="ECO:0000256" key="6">
    <source>
        <dbReference type="ARBA" id="ARBA00022989"/>
    </source>
</evidence>
<evidence type="ECO:0000256" key="1">
    <source>
        <dbReference type="ARBA" id="ARBA00002578"/>
    </source>
</evidence>
<keyword evidence="8 10" id="KW-0975">Bacterial flagellum</keyword>
<comment type="function">
    <text evidence="1 10">Role in flagellar biosynthesis.</text>
</comment>
<evidence type="ECO:0000256" key="5">
    <source>
        <dbReference type="ARBA" id="ARBA00022692"/>
    </source>
</evidence>
<keyword evidence="11" id="KW-0282">Flagellum</keyword>
<keyword evidence="11" id="KW-0969">Cilium</keyword>
<comment type="similarity">
    <text evidence="2 10">Belongs to the FliR/MopE/SpaR family.</text>
</comment>
<name>A0ABW1WBI0_9BACL</name>
<sequence>MNSLSLSLLNAIPVFLLILARLTSFIVTMPLFSYRTIPAPVKIGLSVSLAILVDLTQFESQTVPLDGRFVVLILKEILVGISMGFVAGILVYAVQLAGAFIDMQMGFAMANVISPESGVTTPLTGQFLYVLQLLFFLGVNAHHMLLNGIMYSFQIIPISSLSVAYGSGNTAEFVTRVTAQMFVIAAQLAMPIVGCLFLVDLAVGLIARTVPQVNVFVVGMPLKVLAGFAIMLVVFPSLIGLFQVIFDSMTSIFSGFMHVLGS</sequence>
<dbReference type="NCBIfam" id="TIGR01400">
    <property type="entry name" value="fliR"/>
    <property type="match status" value="1"/>
</dbReference>
<keyword evidence="7 10" id="KW-0472">Membrane</keyword>
<proteinExistence type="inferred from homology"/>
<gene>
    <name evidence="11" type="primary">fliR</name>
    <name evidence="11" type="ORF">ACFP7A_02630</name>
</gene>
<evidence type="ECO:0000313" key="12">
    <source>
        <dbReference type="Proteomes" id="UP001596267"/>
    </source>
</evidence>
<evidence type="ECO:0000256" key="8">
    <source>
        <dbReference type="ARBA" id="ARBA00023143"/>
    </source>
</evidence>
<feature type="transmembrane region" description="Helical" evidence="10">
    <location>
        <begin position="12"/>
        <end position="32"/>
    </location>
</feature>
<dbReference type="Pfam" id="PF01311">
    <property type="entry name" value="Bac_export_1"/>
    <property type="match status" value="1"/>
</dbReference>
<feature type="transmembrane region" description="Helical" evidence="10">
    <location>
        <begin position="121"/>
        <end position="141"/>
    </location>
</feature>
<comment type="subcellular location">
    <subcellularLocation>
        <location evidence="10">Cell membrane</location>
        <topology evidence="10">Multi-pass membrane protein</topology>
    </subcellularLocation>
    <subcellularLocation>
        <location evidence="10">Bacterial flagellum basal body</location>
    </subcellularLocation>
</comment>
<dbReference type="InterPro" id="IPR006303">
    <property type="entry name" value="FliR"/>
</dbReference>
<accession>A0ABW1WBI0</accession>
<protein>
    <recommendedName>
        <fullName evidence="3 9">Flagellar biosynthetic protein FliR</fullName>
    </recommendedName>
</protein>
<dbReference type="PANTHER" id="PTHR30065">
    <property type="entry name" value="FLAGELLAR BIOSYNTHETIC PROTEIN FLIR"/>
    <property type="match status" value="1"/>
</dbReference>
<dbReference type="Proteomes" id="UP001596267">
    <property type="component" value="Unassembled WGS sequence"/>
</dbReference>
<organism evidence="11 12">
    <name type="scientific">Sporolactobacillus kofuensis</name>
    <dbReference type="NCBI Taxonomy" id="269672"/>
    <lineage>
        <taxon>Bacteria</taxon>
        <taxon>Bacillati</taxon>
        <taxon>Bacillota</taxon>
        <taxon>Bacilli</taxon>
        <taxon>Bacillales</taxon>
        <taxon>Sporolactobacillaceae</taxon>
        <taxon>Sporolactobacillus</taxon>
    </lineage>
</organism>
<dbReference type="InterPro" id="IPR002010">
    <property type="entry name" value="T3SS_IM_R"/>
</dbReference>
<evidence type="ECO:0000256" key="10">
    <source>
        <dbReference type="RuleBase" id="RU362071"/>
    </source>
</evidence>
<evidence type="ECO:0000313" key="11">
    <source>
        <dbReference type="EMBL" id="MFC6385485.1"/>
    </source>
</evidence>
<keyword evidence="11" id="KW-0966">Cell projection</keyword>
<feature type="transmembrane region" description="Helical" evidence="10">
    <location>
        <begin position="77"/>
        <end position="101"/>
    </location>
</feature>
<dbReference type="PANTHER" id="PTHR30065:SF1">
    <property type="entry name" value="SURFACE PRESENTATION OF ANTIGENS PROTEIN SPAR"/>
    <property type="match status" value="1"/>
</dbReference>
<dbReference type="EMBL" id="JBHSTQ010000002">
    <property type="protein sequence ID" value="MFC6385485.1"/>
    <property type="molecule type" value="Genomic_DNA"/>
</dbReference>
<comment type="caution">
    <text evidence="11">The sequence shown here is derived from an EMBL/GenBank/DDBJ whole genome shotgun (WGS) entry which is preliminary data.</text>
</comment>
<evidence type="ECO:0000256" key="4">
    <source>
        <dbReference type="ARBA" id="ARBA00022475"/>
    </source>
</evidence>